<evidence type="ECO:0000259" key="3">
    <source>
        <dbReference type="PROSITE" id="PS50076"/>
    </source>
</evidence>
<feature type="signal peptide" evidence="2">
    <location>
        <begin position="1"/>
        <end position="22"/>
    </location>
</feature>
<feature type="region of interest" description="Disordered" evidence="1">
    <location>
        <begin position="827"/>
        <end position="851"/>
    </location>
</feature>
<feature type="chain" id="PRO_5044869700" description="J domain-containing protein" evidence="2">
    <location>
        <begin position="23"/>
        <end position="942"/>
    </location>
</feature>
<dbReference type="EMBL" id="JALLPB020000837">
    <property type="protein sequence ID" value="KAL3806311.1"/>
    <property type="molecule type" value="Genomic_DNA"/>
</dbReference>
<dbReference type="Pfam" id="PF00226">
    <property type="entry name" value="DnaJ"/>
    <property type="match status" value="1"/>
</dbReference>
<dbReference type="PROSITE" id="PS50076">
    <property type="entry name" value="DNAJ_2"/>
    <property type="match status" value="1"/>
</dbReference>
<feature type="compositionally biased region" description="Basic and acidic residues" evidence="1">
    <location>
        <begin position="874"/>
        <end position="883"/>
    </location>
</feature>
<feature type="region of interest" description="Disordered" evidence="1">
    <location>
        <begin position="864"/>
        <end position="942"/>
    </location>
</feature>
<organism evidence="4 5">
    <name type="scientific">Cyclostephanos tholiformis</name>
    <dbReference type="NCBI Taxonomy" id="382380"/>
    <lineage>
        <taxon>Eukaryota</taxon>
        <taxon>Sar</taxon>
        <taxon>Stramenopiles</taxon>
        <taxon>Ochrophyta</taxon>
        <taxon>Bacillariophyta</taxon>
        <taxon>Coscinodiscophyceae</taxon>
        <taxon>Thalassiosirophycidae</taxon>
        <taxon>Stephanodiscales</taxon>
        <taxon>Stephanodiscaceae</taxon>
        <taxon>Cyclostephanos</taxon>
    </lineage>
</organism>
<sequence length="942" mass="104877">MRRMKTIRLISVLSAAMIQLHAHCLIHGLSDARIDASGETLIVEEEATTCEPRELVLHGRAISASCDSLYQIATLSSSPRRCIHIEVPPVAPQANAVADICTNFPGWFDGTNGCDAYQQNEGWCDEYGDFKYESTSRPANEACCACGGGVRSKPRLMVGDHVKLTKHHVLGQGQCKSLKIVDIETNRQFKYVVEVMKPCGPMGYMMDANGHVKPMQQFQAGLRMDITTDDPNVISKHIKVELKKCRHGMPEQEFEVVPMGGDDENANNEMATIFHPLTGLSLSSALDVKSSRFFNITQVFEDGLFEGSSDYYFLKMNVNQEGHHSHFYLGSGHFGEKEYSEVETYLHPNKHFEEQEFAMWQFKPVLKSGDYNSENNVVGEHEQWLVRMTNLIGIDYLGELPPWHLLDVERDASKGDVKSRFRELSRIFHPDKILAHHSDKKELFERIFVLLQNAYQGLKTANEAEKEDFKTKAESSSQLFAYSQSVVELLPFHWSKLENSGGRYVLNVASHLNSTSLNSTSSEDDEFDPSVQLWVTFMYSARCGMSRSVVGMLDLAARHLEQHENIKVGSYGCGIYKEYPPIGNDLIGVMSDPICSQFRRQETPNVHLIVETIPGKKRDENGELVEYYPVVDIMKENARFKHFYADVPSGNITQFFPHKIIDFAKAAKMVWENNRLVHRMMSEDFSTPPFIDSVSIVAYLDGTGNDESNDGKSNVVDAILSSLPGVARRFFNDDFYVGIALCGFGDEENIDVNVGDSHAHIDCSKLGVSWLPNIKVYANNDTTGVSLLRGEFSDMRDVQIALESMGNTIRMLLGGTDDYEDDINELQGTVGEEGGGDCENQKHPPPEQNYDQKFVKIDDRMVDTPLLEGGDGSDEIKPARKTDSATSSPKLASASNKNLLAGERSGDITRNRISGFHKRETRTVGGGALLGGGSGGNAGLIA</sequence>
<feature type="compositionally biased region" description="Gly residues" evidence="1">
    <location>
        <begin position="924"/>
        <end position="942"/>
    </location>
</feature>
<reference evidence="4 5" key="1">
    <citation type="submission" date="2024-10" db="EMBL/GenBank/DDBJ databases">
        <title>Updated reference genomes for cyclostephanoid diatoms.</title>
        <authorList>
            <person name="Roberts W.R."/>
            <person name="Alverson A.J."/>
        </authorList>
    </citation>
    <scope>NUCLEOTIDE SEQUENCE [LARGE SCALE GENOMIC DNA]</scope>
    <source>
        <strain evidence="4 5">AJA228-03</strain>
    </source>
</reference>
<dbReference type="Proteomes" id="UP001530377">
    <property type="component" value="Unassembled WGS sequence"/>
</dbReference>
<keyword evidence="5" id="KW-1185">Reference proteome</keyword>
<evidence type="ECO:0000313" key="5">
    <source>
        <dbReference type="Proteomes" id="UP001530377"/>
    </source>
</evidence>
<evidence type="ECO:0000256" key="1">
    <source>
        <dbReference type="SAM" id="MobiDB-lite"/>
    </source>
</evidence>
<name>A0ABD3R3X0_9STRA</name>
<dbReference type="SMART" id="SM00271">
    <property type="entry name" value="DnaJ"/>
    <property type="match status" value="1"/>
</dbReference>
<dbReference type="InterPro" id="IPR036869">
    <property type="entry name" value="J_dom_sf"/>
</dbReference>
<dbReference type="InterPro" id="IPR001623">
    <property type="entry name" value="DnaJ_domain"/>
</dbReference>
<evidence type="ECO:0000256" key="2">
    <source>
        <dbReference type="SAM" id="SignalP"/>
    </source>
</evidence>
<dbReference type="Gene3D" id="1.10.287.110">
    <property type="entry name" value="DnaJ domain"/>
    <property type="match status" value="1"/>
</dbReference>
<accession>A0ABD3R3X0</accession>
<protein>
    <recommendedName>
        <fullName evidence="3">J domain-containing protein</fullName>
    </recommendedName>
</protein>
<proteinExistence type="predicted"/>
<dbReference type="SUPFAM" id="SSF46565">
    <property type="entry name" value="Chaperone J-domain"/>
    <property type="match status" value="1"/>
</dbReference>
<comment type="caution">
    <text evidence="4">The sequence shown here is derived from an EMBL/GenBank/DDBJ whole genome shotgun (WGS) entry which is preliminary data.</text>
</comment>
<dbReference type="AlphaFoldDB" id="A0ABD3R3X0"/>
<feature type="domain" description="J" evidence="3">
    <location>
        <begin position="401"/>
        <end position="473"/>
    </location>
</feature>
<feature type="compositionally biased region" description="Polar residues" evidence="1">
    <location>
        <begin position="884"/>
        <end position="898"/>
    </location>
</feature>
<gene>
    <name evidence="4" type="ORF">ACHAXA_007938</name>
</gene>
<keyword evidence="2" id="KW-0732">Signal</keyword>
<evidence type="ECO:0000313" key="4">
    <source>
        <dbReference type="EMBL" id="KAL3806311.1"/>
    </source>
</evidence>